<name>A0A7G8PT73_9FLAO</name>
<keyword evidence="3" id="KW-1185">Reference proteome</keyword>
<keyword evidence="1" id="KW-0732">Signal</keyword>
<dbReference type="RefSeq" id="WP_186991445.1">
    <property type="nucleotide sequence ID" value="NZ_CP052909.1"/>
</dbReference>
<dbReference type="EMBL" id="CP052909">
    <property type="protein sequence ID" value="QNJ97539.1"/>
    <property type="molecule type" value="Genomic_DNA"/>
</dbReference>
<dbReference type="Proteomes" id="UP000515514">
    <property type="component" value="Chromosome"/>
</dbReference>
<sequence length="174" mass="20426">MKTIKIIALLLLVFTQHVQAQQESEYLVKVQTLDSTIETLYAVISGEKGETRNWELFRYLFDAEAKLIPVGKDGEGIFHPRFLSPNDYIESSEDWLVENGFYEKELFRKVDRFGPVVQVFSTYESYRSKSDTKPFMRGINSIQMLHDGNRWWIMNIYWTPETSSNPIPKEYLPN</sequence>
<dbReference type="AlphaFoldDB" id="A0A7G8PT73"/>
<evidence type="ECO:0008006" key="4">
    <source>
        <dbReference type="Google" id="ProtNLM"/>
    </source>
</evidence>
<feature type="chain" id="PRO_5028991486" description="Nuclear transport factor 2 family protein" evidence="1">
    <location>
        <begin position="21"/>
        <end position="174"/>
    </location>
</feature>
<gene>
    <name evidence="2" type="ORF">ALE3EI_0964</name>
</gene>
<evidence type="ECO:0000256" key="1">
    <source>
        <dbReference type="SAM" id="SignalP"/>
    </source>
</evidence>
<organism evidence="2 3">
    <name type="scientific">Constantimarinum furrinae</name>
    <dbReference type="NCBI Taxonomy" id="2562285"/>
    <lineage>
        <taxon>Bacteria</taxon>
        <taxon>Pseudomonadati</taxon>
        <taxon>Bacteroidota</taxon>
        <taxon>Flavobacteriia</taxon>
        <taxon>Flavobacteriales</taxon>
        <taxon>Flavobacteriaceae</taxon>
        <taxon>Altibacter/Constantimarinum group</taxon>
        <taxon>Constantimarinum</taxon>
    </lineage>
</organism>
<reference evidence="2 3" key="1">
    <citation type="submission" date="2020-04" db="EMBL/GenBank/DDBJ databases">
        <title>Genome sequence of Altibacter aquimarinus strain ALE3EI.</title>
        <authorList>
            <person name="Oh H.-M."/>
            <person name="Jang D."/>
        </authorList>
    </citation>
    <scope>NUCLEOTIDE SEQUENCE [LARGE SCALE GENOMIC DNA]</scope>
    <source>
        <strain evidence="2 3">ALE3EI</strain>
    </source>
</reference>
<feature type="signal peptide" evidence="1">
    <location>
        <begin position="1"/>
        <end position="20"/>
    </location>
</feature>
<evidence type="ECO:0000313" key="3">
    <source>
        <dbReference type="Proteomes" id="UP000515514"/>
    </source>
</evidence>
<proteinExistence type="predicted"/>
<evidence type="ECO:0000313" key="2">
    <source>
        <dbReference type="EMBL" id="QNJ97539.1"/>
    </source>
</evidence>
<dbReference type="KEGG" id="alti:ALE3EI_0964"/>
<protein>
    <recommendedName>
        <fullName evidence="4">Nuclear transport factor 2 family protein</fullName>
    </recommendedName>
</protein>
<accession>A0A7G8PT73</accession>